<dbReference type="HOGENOM" id="CLU_007145_0_0_2"/>
<evidence type="ECO:0000313" key="1">
    <source>
        <dbReference type="EMBL" id="ABN07151.1"/>
    </source>
</evidence>
<dbReference type="Proteomes" id="UP000000365">
    <property type="component" value="Chromosome"/>
</dbReference>
<dbReference type="AlphaFoldDB" id="A2SS45"/>
<accession>A2SS45</accession>
<organism evidence="1 2">
    <name type="scientific">Methanocorpusculum labreanum (strain ATCC 43576 / DSM 4855 / Z)</name>
    <dbReference type="NCBI Taxonomy" id="410358"/>
    <lineage>
        <taxon>Archaea</taxon>
        <taxon>Methanobacteriati</taxon>
        <taxon>Methanobacteriota</taxon>
        <taxon>Stenosarchaea group</taxon>
        <taxon>Methanomicrobia</taxon>
        <taxon>Methanomicrobiales</taxon>
        <taxon>Methanocorpusculaceae</taxon>
        <taxon>Methanocorpusculum</taxon>
    </lineage>
</organism>
<protein>
    <submittedName>
        <fullName evidence="1">Uncharacterized protein</fullName>
    </submittedName>
</protein>
<keyword evidence="2" id="KW-1185">Reference proteome</keyword>
<sequence length="1133" mass="131029">MGKDLDKTGRGKWIQDEIKKGEWRDIKIIDADSLCDWLSLYPTVGIWMADQMGMPVEDIRPLEKYWDAILEATKIHPLSPEIFLAHRAEAKERVNQFLDNHQNRLKLTTYCPAQIPDFIAAVLQSRDDRNTWYSKTLVIDTQSAFQKMVSESGSHVFVITFEVIDEEKLISEANSREHSVIYSGKPSQNSITNSYTSTLPDIPPEYISTELDKLGYGKLEAFYFAYKCFGNPSNLRTLISGYPISPTWNLGNIDVNTILSACLFGKWDGSYEGDRKIISDFVKKPYEDWIREITNALLQSPQIPIYEENNVWKVTRKLEIWDLIWERVRAEQIQQFCKQAVQVLQEIDPKYELEPNERYMASILTKSPTYSSTLREGVADTLAFLASPLCQKNSGLDVDVQSIIQMSVREILSSPNWKLYATLDHSISLLAEASPREFLNRLRKNLKTPFIKDLIREAPNQFGPISYLPGLIWGLEKLAWSTDNLTQVIAILGDIIEMEGEPYHEKQAFRVLNTILWLPRPHTSADSKKCKAAIYSLLKNHPAIGSVLIREETSLQNKYCDGGTKPKWRGDFFGECSNVVSLYPIYCDITHYLIGNDTDFTSNLLSEYVQKNGCVRKYIVEFLENNDFNSTQQLEKHQIWLEINKALMWISRFPDNKIYSQEEVERLSAISLKLMPDEPKYKHRSLFNPINNSALYHPGILDSDASLTPQIDALKEIYSIGGISDILEFAESTSVPESVGYLFGKSAETEDDTILLPKYLTTTDEWKNKFIIGYCRGRFDKSAWQFVDSLLITSWTPNEMSVFFLSLPRMNKTWAYVSTLMGDEEKIYWEHMWPYLPKEENNWAYVLDKFLQFNLPLQAIKCISSLLFDKQKVEGEYIIGALKLLRADKNMHPYIEPYAITQILKYLAESKDINKEEIWILEVAYFSGMDVHGSLHTTIFERRLAESPEFFCEMLQLIYKSKNEQATDMKYDISIDVRNNIYYMLQHWRVIPGTRDDGTFDESAFLDWYHSVIDICQKQGLEDVAFVEIGRILTYAPEDPDGLWIHRTVANLLNEDDNESLRRHFGIGIRNKDGVHICDGEWEEQRTKNSREKADALDNAGYPLFAELMREISESYIQDKKRSEMEIRSFESF</sequence>
<evidence type="ECO:0000313" key="2">
    <source>
        <dbReference type="Proteomes" id="UP000000365"/>
    </source>
</evidence>
<dbReference type="EMBL" id="CP000559">
    <property type="protein sequence ID" value="ABN07151.1"/>
    <property type="molecule type" value="Genomic_DNA"/>
</dbReference>
<dbReference type="RefSeq" id="WP_011833354.1">
    <property type="nucleotide sequence ID" value="NC_008942.1"/>
</dbReference>
<dbReference type="KEGG" id="mla:Mlab_0982"/>
<proteinExistence type="predicted"/>
<reference evidence="1 2" key="1">
    <citation type="journal article" date="2009" name="Stand. Genomic Sci.">
        <title>Complete genome sequence of Methanocorpusculum labreanum type strain Z.</title>
        <authorList>
            <person name="Anderson I.J."/>
            <person name="Sieprawska-Lupa M."/>
            <person name="Goltsman E."/>
            <person name="Lapidus A."/>
            <person name="Copeland A."/>
            <person name="Glavina Del Rio T."/>
            <person name="Tice H."/>
            <person name="Dalin E."/>
            <person name="Barry K."/>
            <person name="Pitluck S."/>
            <person name="Hauser L."/>
            <person name="Land M."/>
            <person name="Lucas S."/>
            <person name="Richardson P."/>
            <person name="Whitman W.B."/>
            <person name="Kyrpides N.C."/>
        </authorList>
    </citation>
    <scope>NUCLEOTIDE SEQUENCE [LARGE SCALE GENOMIC DNA]</scope>
    <source>
        <strain evidence="2">ATCC 43576 / DSM 4855 / Z</strain>
    </source>
</reference>
<dbReference type="GeneID" id="4794878"/>
<name>A2SS45_METLZ</name>
<gene>
    <name evidence="1" type="ordered locus">Mlab_0982</name>
</gene>